<name>H0HNF6_9HYPH</name>
<gene>
    <name evidence="2" type="ORF">MAXJ12_08394</name>
</gene>
<evidence type="ECO:0000256" key="1">
    <source>
        <dbReference type="SAM" id="MobiDB-lite"/>
    </source>
</evidence>
<sequence length="87" mass="9404">MASMRAKMRISSVTPYPPAPEGAPTQETLKFHAVAKDGPYPSDGSDEDNSYARYSPCGELSLTVANPALIGKFAVGDKFYLDFTKID</sequence>
<evidence type="ECO:0000313" key="2">
    <source>
        <dbReference type="EMBL" id="EHK57728.1"/>
    </source>
</evidence>
<dbReference type="PATRIC" id="fig|1107882.3.peg.1638"/>
<proteinExistence type="predicted"/>
<organism evidence="2 3">
    <name type="scientific">Mesorhizobium alhagi CCNWXJ12-2</name>
    <dbReference type="NCBI Taxonomy" id="1107882"/>
    <lineage>
        <taxon>Bacteria</taxon>
        <taxon>Pseudomonadati</taxon>
        <taxon>Pseudomonadota</taxon>
        <taxon>Alphaproteobacteria</taxon>
        <taxon>Hyphomicrobiales</taxon>
        <taxon>Phyllobacteriaceae</taxon>
        <taxon>Allomesorhizobium</taxon>
    </lineage>
</organism>
<keyword evidence="3" id="KW-1185">Reference proteome</keyword>
<accession>H0HNF6</accession>
<evidence type="ECO:0000313" key="3">
    <source>
        <dbReference type="Proteomes" id="UP000003250"/>
    </source>
</evidence>
<dbReference type="Proteomes" id="UP000003250">
    <property type="component" value="Unassembled WGS sequence"/>
</dbReference>
<dbReference type="OrthoDB" id="8106383at2"/>
<protein>
    <submittedName>
        <fullName evidence="2">Uncharacterized protein</fullName>
    </submittedName>
</protein>
<dbReference type="EMBL" id="AHAM01000057">
    <property type="protein sequence ID" value="EHK57728.1"/>
    <property type="molecule type" value="Genomic_DNA"/>
</dbReference>
<feature type="region of interest" description="Disordered" evidence="1">
    <location>
        <begin position="1"/>
        <end position="26"/>
    </location>
</feature>
<dbReference type="AlphaFoldDB" id="H0HNF6"/>
<dbReference type="RefSeq" id="WP_008835318.1">
    <property type="nucleotide sequence ID" value="NZ_AHAM01000057.1"/>
</dbReference>
<reference evidence="2 3" key="1">
    <citation type="journal article" date="2012" name="J. Bacteriol.">
        <title>Draft Genome Sequence of Mesorhizobium alhagi CCNWXJ12-2T, a Novel Salt-Resistant Species Isolated from the Desert of Northwestern China.</title>
        <authorList>
            <person name="Zhou M."/>
            <person name="Chen W."/>
            <person name="Chen H."/>
            <person name="Wei G."/>
        </authorList>
    </citation>
    <scope>NUCLEOTIDE SEQUENCE [LARGE SCALE GENOMIC DNA]</scope>
    <source>
        <strain evidence="2 3">CCNWXJ12-2</strain>
    </source>
</reference>